<keyword evidence="14" id="KW-1185">Reference proteome</keyword>
<evidence type="ECO:0000313" key="13">
    <source>
        <dbReference type="EMBL" id="PZX18874.1"/>
    </source>
</evidence>
<dbReference type="PANTHER" id="PTHR30386">
    <property type="entry name" value="MEMBRANE FUSION SUBUNIT OF EMRAB-TOLC MULTIDRUG EFFLUX PUMP"/>
    <property type="match status" value="1"/>
</dbReference>
<evidence type="ECO:0000313" key="14">
    <source>
        <dbReference type="Proteomes" id="UP000248916"/>
    </source>
</evidence>
<dbReference type="InterPro" id="IPR050739">
    <property type="entry name" value="MFP"/>
</dbReference>
<keyword evidence="4 9" id="KW-1003">Cell membrane</keyword>
<dbReference type="Pfam" id="PF25994">
    <property type="entry name" value="HH_AprE"/>
    <property type="match status" value="1"/>
</dbReference>
<keyword evidence="8 9" id="KW-0472">Membrane</keyword>
<keyword evidence="5 9" id="KW-0997">Cell inner membrane</keyword>
<protein>
    <recommendedName>
        <fullName evidence="9">Membrane fusion protein (MFP) family protein</fullName>
    </recommendedName>
</protein>
<sequence>MSKGREIGRVAPTQVAVPKGEATAERKDARRTWSARAPLLLGLVALLTLVGGFGSWAAMTEISGAIIASGRIEVERNRQVVQHPDGGVVEEILVDEGDQVEAGDVLIQLDPTLLRAELSVARGQLNELEARKARLEAERDEAEEITFPDSLLRYADSDTAVAELIDGQRRLFQARNDTVRQSIAQLTGRKSQISRQIEGITSQQTALESQLDLIREELASQQSLLDRGLAQASTVLSLRREAARLEGQVGELLANAAESAERITETDGQILSLTVERREEAITELRDLQFNEIEYRERVSSLSEQLSRMEITAPVSGIVYGMEVFAERSVIRPADPVLYIVPQDRPLVIAVEVEPIHIDQVHVGQEVLLRFSTFDARTTPELYGEVVQISADSFTDERDRTAFYRAEIVLRPGEFERLPPNLSLIPGMPVDAFLRTEDRTPIAYLVKPLADYFTRAFRES</sequence>
<dbReference type="PRINTS" id="PR01490">
    <property type="entry name" value="RTXTOXIND"/>
</dbReference>
<comment type="caution">
    <text evidence="13">The sequence shown here is derived from an EMBL/GenBank/DDBJ whole genome shotgun (WGS) entry which is preliminary data.</text>
</comment>
<feature type="coiled-coil region" evidence="10">
    <location>
        <begin position="118"/>
        <end position="145"/>
    </location>
</feature>
<keyword evidence="6 9" id="KW-0812">Transmembrane</keyword>
<feature type="transmembrane region" description="Helical" evidence="9">
    <location>
        <begin position="39"/>
        <end position="59"/>
    </location>
</feature>
<dbReference type="InterPro" id="IPR058781">
    <property type="entry name" value="HH_AprE-like"/>
</dbReference>
<dbReference type="PANTHER" id="PTHR30386:SF17">
    <property type="entry name" value="ALKALINE PROTEASE SECRETION PROTEIN APRE"/>
    <property type="match status" value="1"/>
</dbReference>
<feature type="domain" description="AprE-like long alpha-helical hairpin" evidence="11">
    <location>
        <begin position="115"/>
        <end position="304"/>
    </location>
</feature>
<dbReference type="Gene3D" id="2.40.30.170">
    <property type="match status" value="1"/>
</dbReference>
<evidence type="ECO:0000259" key="11">
    <source>
        <dbReference type="Pfam" id="PF25994"/>
    </source>
</evidence>
<name>A0A2W7NQG8_9RHOB</name>
<evidence type="ECO:0000256" key="5">
    <source>
        <dbReference type="ARBA" id="ARBA00022519"/>
    </source>
</evidence>
<evidence type="ECO:0000256" key="9">
    <source>
        <dbReference type="RuleBase" id="RU365093"/>
    </source>
</evidence>
<dbReference type="Proteomes" id="UP000248916">
    <property type="component" value="Unassembled WGS sequence"/>
</dbReference>
<keyword evidence="3 9" id="KW-0813">Transport</keyword>
<evidence type="ECO:0000256" key="3">
    <source>
        <dbReference type="ARBA" id="ARBA00022448"/>
    </source>
</evidence>
<reference evidence="13 14" key="1">
    <citation type="submission" date="2018-06" db="EMBL/GenBank/DDBJ databases">
        <title>Genomic Encyclopedia of Archaeal and Bacterial Type Strains, Phase II (KMG-II): from individual species to whole genera.</title>
        <authorList>
            <person name="Goeker M."/>
        </authorList>
    </citation>
    <scope>NUCLEOTIDE SEQUENCE [LARGE SCALE GENOMIC DNA]</scope>
    <source>
        <strain evidence="13 14">DSM 22009</strain>
    </source>
</reference>
<gene>
    <name evidence="13" type="ORF">LX81_00567</name>
</gene>
<evidence type="ECO:0000256" key="4">
    <source>
        <dbReference type="ARBA" id="ARBA00022475"/>
    </source>
</evidence>
<dbReference type="OrthoDB" id="9810980at2"/>
<dbReference type="GO" id="GO:0015031">
    <property type="term" value="P:protein transport"/>
    <property type="evidence" value="ECO:0007669"/>
    <property type="project" value="InterPro"/>
</dbReference>
<evidence type="ECO:0000256" key="10">
    <source>
        <dbReference type="SAM" id="Coils"/>
    </source>
</evidence>
<comment type="similarity">
    <text evidence="2 9">Belongs to the membrane fusion protein (MFP) (TC 8.A.1) family.</text>
</comment>
<dbReference type="AlphaFoldDB" id="A0A2W7NQG8"/>
<evidence type="ECO:0000256" key="6">
    <source>
        <dbReference type="ARBA" id="ARBA00022692"/>
    </source>
</evidence>
<dbReference type="SUPFAM" id="SSF111369">
    <property type="entry name" value="HlyD-like secretion proteins"/>
    <property type="match status" value="1"/>
</dbReference>
<dbReference type="EMBL" id="QKZL01000002">
    <property type="protein sequence ID" value="PZX18874.1"/>
    <property type="molecule type" value="Genomic_DNA"/>
</dbReference>
<dbReference type="Gene3D" id="1.10.287.470">
    <property type="entry name" value="Helix hairpin bin"/>
    <property type="match status" value="1"/>
</dbReference>
<dbReference type="RefSeq" id="WP_111535770.1">
    <property type="nucleotide sequence ID" value="NZ_QKZL01000002.1"/>
</dbReference>
<dbReference type="GO" id="GO:0005886">
    <property type="term" value="C:plasma membrane"/>
    <property type="evidence" value="ECO:0007669"/>
    <property type="project" value="UniProtKB-SubCell"/>
</dbReference>
<proteinExistence type="inferred from homology"/>
<dbReference type="Gene3D" id="2.40.50.100">
    <property type="match status" value="1"/>
</dbReference>
<dbReference type="InterPro" id="IPR058982">
    <property type="entry name" value="Beta-barrel_AprE"/>
</dbReference>
<evidence type="ECO:0000256" key="8">
    <source>
        <dbReference type="ARBA" id="ARBA00023136"/>
    </source>
</evidence>
<accession>A0A2W7NQG8</accession>
<evidence type="ECO:0000256" key="1">
    <source>
        <dbReference type="ARBA" id="ARBA00004377"/>
    </source>
</evidence>
<evidence type="ECO:0000259" key="12">
    <source>
        <dbReference type="Pfam" id="PF26002"/>
    </source>
</evidence>
<dbReference type="InterPro" id="IPR010129">
    <property type="entry name" value="T1SS_HlyD"/>
</dbReference>
<dbReference type="NCBIfam" id="TIGR01843">
    <property type="entry name" value="type_I_hlyD"/>
    <property type="match status" value="1"/>
</dbReference>
<dbReference type="Pfam" id="PF26002">
    <property type="entry name" value="Beta-barrel_AprE"/>
    <property type="match status" value="1"/>
</dbReference>
<comment type="subcellular location">
    <subcellularLocation>
        <location evidence="1 9">Cell inner membrane</location>
        <topology evidence="1 9">Single-pass membrane protein</topology>
    </subcellularLocation>
</comment>
<keyword evidence="7 9" id="KW-1133">Transmembrane helix</keyword>
<organism evidence="13 14">
    <name type="scientific">Palleronia aestuarii</name>
    <dbReference type="NCBI Taxonomy" id="568105"/>
    <lineage>
        <taxon>Bacteria</taxon>
        <taxon>Pseudomonadati</taxon>
        <taxon>Pseudomonadota</taxon>
        <taxon>Alphaproteobacteria</taxon>
        <taxon>Rhodobacterales</taxon>
        <taxon>Roseobacteraceae</taxon>
        <taxon>Palleronia</taxon>
    </lineage>
</organism>
<evidence type="ECO:0000256" key="7">
    <source>
        <dbReference type="ARBA" id="ARBA00022989"/>
    </source>
</evidence>
<feature type="domain" description="AprE-like beta-barrel" evidence="12">
    <location>
        <begin position="347"/>
        <end position="437"/>
    </location>
</feature>
<keyword evidence="10" id="KW-0175">Coiled coil</keyword>
<evidence type="ECO:0000256" key="2">
    <source>
        <dbReference type="ARBA" id="ARBA00009477"/>
    </source>
</evidence>